<reference evidence="2 3" key="1">
    <citation type="journal article" date="2016" name="Genome Announc.">
        <title>Draft Whole-Genome Sequence of Trichoderma gamsii T6085, a Promising Biocontrol Agent of Fusarium Head Blight on Wheat.</title>
        <authorList>
            <person name="Baroncelli R."/>
            <person name="Zapparata A."/>
            <person name="Piaggeschi G."/>
            <person name="Sarrocco S."/>
            <person name="Vannacci G."/>
        </authorList>
    </citation>
    <scope>NUCLEOTIDE SEQUENCE [LARGE SCALE GENOMIC DNA]</scope>
    <source>
        <strain evidence="2 3">T6085</strain>
    </source>
</reference>
<dbReference type="AlphaFoldDB" id="A0A2P5A2P3"/>
<comment type="caution">
    <text evidence="2">The sequence shown here is derived from an EMBL/GenBank/DDBJ whole genome shotgun (WGS) entry which is preliminary data.</text>
</comment>
<gene>
    <name evidence="2" type="ORF">TGAM01_v200238</name>
</gene>
<dbReference type="Proteomes" id="UP000054821">
    <property type="component" value="Unassembled WGS sequence"/>
</dbReference>
<keyword evidence="1" id="KW-0472">Membrane</keyword>
<protein>
    <submittedName>
        <fullName evidence="2">Uncharacterized protein</fullName>
    </submittedName>
</protein>
<dbReference type="GeneID" id="36347254"/>
<evidence type="ECO:0000256" key="1">
    <source>
        <dbReference type="SAM" id="Phobius"/>
    </source>
</evidence>
<accession>A0A2P5A2P3</accession>
<keyword evidence="1" id="KW-1133">Transmembrane helix</keyword>
<proteinExistence type="predicted"/>
<keyword evidence="3" id="KW-1185">Reference proteome</keyword>
<evidence type="ECO:0000313" key="2">
    <source>
        <dbReference type="EMBL" id="PON30818.1"/>
    </source>
</evidence>
<dbReference type="EMBL" id="JPDN02000001">
    <property type="protein sequence ID" value="PON30818.1"/>
    <property type="molecule type" value="Genomic_DNA"/>
</dbReference>
<organism evidence="2 3">
    <name type="scientific">Trichoderma gamsii</name>
    <dbReference type="NCBI Taxonomy" id="398673"/>
    <lineage>
        <taxon>Eukaryota</taxon>
        <taxon>Fungi</taxon>
        <taxon>Dikarya</taxon>
        <taxon>Ascomycota</taxon>
        <taxon>Pezizomycotina</taxon>
        <taxon>Sordariomycetes</taxon>
        <taxon>Hypocreomycetidae</taxon>
        <taxon>Hypocreales</taxon>
        <taxon>Hypocreaceae</taxon>
        <taxon>Trichoderma</taxon>
    </lineage>
</organism>
<keyword evidence="1" id="KW-0812">Transmembrane</keyword>
<dbReference type="RefSeq" id="XP_024406731.1">
    <property type="nucleotide sequence ID" value="XM_024548516.1"/>
</dbReference>
<sequence>VDRIGRGYLAPQFCYLTLQLKRGLLPTLLLLLLMLLLFLNGWYLAVVYMYRF</sequence>
<feature type="non-terminal residue" evidence="2">
    <location>
        <position position="1"/>
    </location>
</feature>
<name>A0A2P5A2P3_9HYPO</name>
<evidence type="ECO:0000313" key="3">
    <source>
        <dbReference type="Proteomes" id="UP000054821"/>
    </source>
</evidence>
<feature type="transmembrane region" description="Helical" evidence="1">
    <location>
        <begin position="28"/>
        <end position="50"/>
    </location>
</feature>